<dbReference type="GO" id="GO:0016787">
    <property type="term" value="F:hydrolase activity"/>
    <property type="evidence" value="ECO:0007669"/>
    <property type="project" value="UniProtKB-KW"/>
</dbReference>
<accession>A0ABV7L4A6</accession>
<gene>
    <name evidence="2" type="ORF">ACFOGJ_19580</name>
</gene>
<protein>
    <submittedName>
        <fullName evidence="2">Protein phosphatase CheZ</fullName>
        <ecNumber evidence="2">3.6.1.-</ecNumber>
    </submittedName>
</protein>
<dbReference type="EMBL" id="JBHRTR010000031">
    <property type="protein sequence ID" value="MFC3229458.1"/>
    <property type="molecule type" value="Genomic_DNA"/>
</dbReference>
<name>A0ABV7L4A6_9PROT</name>
<keyword evidence="3" id="KW-1185">Reference proteome</keyword>
<dbReference type="Proteomes" id="UP001595528">
    <property type="component" value="Unassembled WGS sequence"/>
</dbReference>
<feature type="compositionally biased region" description="Low complexity" evidence="1">
    <location>
        <begin position="1"/>
        <end position="15"/>
    </location>
</feature>
<dbReference type="SUPFAM" id="SSF75708">
    <property type="entry name" value="Chemotaxis phosphatase CheZ"/>
    <property type="match status" value="1"/>
</dbReference>
<proteinExistence type="predicted"/>
<evidence type="ECO:0000313" key="2">
    <source>
        <dbReference type="EMBL" id="MFC3229458.1"/>
    </source>
</evidence>
<dbReference type="RefSeq" id="WP_379903668.1">
    <property type="nucleotide sequence ID" value="NZ_JBHRTR010000031.1"/>
</dbReference>
<dbReference type="EC" id="3.6.1.-" evidence="2"/>
<sequence length="234" mass="25850">MTQQMAVNAAGAAARRTTDAENLSQRLEARLLHLQEEQGETVPLGEVGNMVIDLLTTLDGDITSADIELQNELRDLAEYIRRAHKELEALEVGDLRHRRIPEAADQLDAVVQATEEATGVFLDAAEEVQTIARDLSGPQSERLNEIGNRIFEASNFQDITGQRITKVVSTLRHIEAKILNLTETFGLPAEDLNRKAAEESDKAAEDTYDESDLLNGPQLPNKANSQDDIDAFFD</sequence>
<evidence type="ECO:0000313" key="3">
    <source>
        <dbReference type="Proteomes" id="UP001595528"/>
    </source>
</evidence>
<evidence type="ECO:0000256" key="1">
    <source>
        <dbReference type="SAM" id="MobiDB-lite"/>
    </source>
</evidence>
<organism evidence="2 3">
    <name type="scientific">Marinibaculum pumilum</name>
    <dbReference type="NCBI Taxonomy" id="1766165"/>
    <lineage>
        <taxon>Bacteria</taxon>
        <taxon>Pseudomonadati</taxon>
        <taxon>Pseudomonadota</taxon>
        <taxon>Alphaproteobacteria</taxon>
        <taxon>Rhodospirillales</taxon>
        <taxon>Rhodospirillaceae</taxon>
        <taxon>Marinibaculum</taxon>
    </lineage>
</organism>
<feature type="region of interest" description="Disordered" evidence="1">
    <location>
        <begin position="1"/>
        <end position="20"/>
    </location>
</feature>
<dbReference type="InterPro" id="IPR007439">
    <property type="entry name" value="Chemotax_Pase_CheZ"/>
</dbReference>
<feature type="compositionally biased region" description="Basic and acidic residues" evidence="1">
    <location>
        <begin position="195"/>
        <end position="205"/>
    </location>
</feature>
<keyword evidence="2" id="KW-0378">Hydrolase</keyword>
<feature type="region of interest" description="Disordered" evidence="1">
    <location>
        <begin position="195"/>
        <end position="234"/>
    </location>
</feature>
<reference evidence="3" key="1">
    <citation type="journal article" date="2019" name="Int. J. Syst. Evol. Microbiol.">
        <title>The Global Catalogue of Microorganisms (GCM) 10K type strain sequencing project: providing services to taxonomists for standard genome sequencing and annotation.</title>
        <authorList>
            <consortium name="The Broad Institute Genomics Platform"/>
            <consortium name="The Broad Institute Genome Sequencing Center for Infectious Disease"/>
            <person name="Wu L."/>
            <person name="Ma J."/>
        </authorList>
    </citation>
    <scope>NUCLEOTIDE SEQUENCE [LARGE SCALE GENOMIC DNA]</scope>
    <source>
        <strain evidence="3">KCTC 42964</strain>
    </source>
</reference>
<dbReference type="Pfam" id="PF04344">
    <property type="entry name" value="CheZ"/>
    <property type="match status" value="1"/>
</dbReference>
<comment type="caution">
    <text evidence="2">The sequence shown here is derived from an EMBL/GenBank/DDBJ whole genome shotgun (WGS) entry which is preliminary data.</text>
</comment>
<dbReference type="Gene3D" id="1.10.287.500">
    <property type="entry name" value="Helix hairpin bin"/>
    <property type="match status" value="2"/>
</dbReference>